<dbReference type="AlphaFoldDB" id="A0A921UR52"/>
<gene>
    <name evidence="2" type="ORF">BDA96_03G262100</name>
</gene>
<evidence type="ECO:0000256" key="1">
    <source>
        <dbReference type="SAM" id="MobiDB-lite"/>
    </source>
</evidence>
<dbReference type="EMBL" id="CM027682">
    <property type="protein sequence ID" value="KAG0538736.1"/>
    <property type="molecule type" value="Genomic_DNA"/>
</dbReference>
<evidence type="ECO:0000313" key="2">
    <source>
        <dbReference type="EMBL" id="KAG0538736.1"/>
    </source>
</evidence>
<proteinExistence type="predicted"/>
<comment type="caution">
    <text evidence="2">The sequence shown here is derived from an EMBL/GenBank/DDBJ whole genome shotgun (WGS) entry which is preliminary data.</text>
</comment>
<evidence type="ECO:0000313" key="3">
    <source>
        <dbReference type="Proteomes" id="UP000807115"/>
    </source>
</evidence>
<feature type="compositionally biased region" description="Low complexity" evidence="1">
    <location>
        <begin position="35"/>
        <end position="51"/>
    </location>
</feature>
<feature type="compositionally biased region" description="Low complexity" evidence="1">
    <location>
        <begin position="89"/>
        <end position="109"/>
    </location>
</feature>
<protein>
    <submittedName>
        <fullName evidence="2">Uncharacterized protein</fullName>
    </submittedName>
</protein>
<dbReference type="Proteomes" id="UP000807115">
    <property type="component" value="Chromosome 3"/>
</dbReference>
<accession>A0A921UR52</accession>
<reference evidence="2" key="2">
    <citation type="submission" date="2020-10" db="EMBL/GenBank/DDBJ databases">
        <authorList>
            <person name="Cooper E.A."/>
            <person name="Brenton Z.W."/>
            <person name="Flinn B.S."/>
            <person name="Jenkins J."/>
            <person name="Shu S."/>
            <person name="Flowers D."/>
            <person name="Luo F."/>
            <person name="Wang Y."/>
            <person name="Xia P."/>
            <person name="Barry K."/>
            <person name="Daum C."/>
            <person name="Lipzen A."/>
            <person name="Yoshinaga Y."/>
            <person name="Schmutz J."/>
            <person name="Saski C."/>
            <person name="Vermerris W."/>
            <person name="Kresovich S."/>
        </authorList>
    </citation>
    <scope>NUCLEOTIDE SEQUENCE</scope>
</reference>
<sequence length="109" mass="11457">MGTKTDVDRWIARSGEKLNRASGEPAALLMPWRRGAGSRARAAPGPSAWPARPQPSTRVPSPPAIFSSDPPPRTSVHDQTRPCMPPLTRAAPPCAARPRGRATAGMAAG</sequence>
<organism evidence="2 3">
    <name type="scientific">Sorghum bicolor</name>
    <name type="common">Sorghum</name>
    <name type="synonym">Sorghum vulgare</name>
    <dbReference type="NCBI Taxonomy" id="4558"/>
    <lineage>
        <taxon>Eukaryota</taxon>
        <taxon>Viridiplantae</taxon>
        <taxon>Streptophyta</taxon>
        <taxon>Embryophyta</taxon>
        <taxon>Tracheophyta</taxon>
        <taxon>Spermatophyta</taxon>
        <taxon>Magnoliopsida</taxon>
        <taxon>Liliopsida</taxon>
        <taxon>Poales</taxon>
        <taxon>Poaceae</taxon>
        <taxon>PACMAD clade</taxon>
        <taxon>Panicoideae</taxon>
        <taxon>Andropogonodae</taxon>
        <taxon>Andropogoneae</taxon>
        <taxon>Sorghinae</taxon>
        <taxon>Sorghum</taxon>
    </lineage>
</organism>
<reference evidence="2" key="1">
    <citation type="journal article" date="2019" name="BMC Genomics">
        <title>A new reference genome for Sorghum bicolor reveals high levels of sequence similarity between sweet and grain genotypes: implications for the genetics of sugar metabolism.</title>
        <authorList>
            <person name="Cooper E.A."/>
            <person name="Brenton Z.W."/>
            <person name="Flinn B.S."/>
            <person name="Jenkins J."/>
            <person name="Shu S."/>
            <person name="Flowers D."/>
            <person name="Luo F."/>
            <person name="Wang Y."/>
            <person name="Xia P."/>
            <person name="Barry K."/>
            <person name="Daum C."/>
            <person name="Lipzen A."/>
            <person name="Yoshinaga Y."/>
            <person name="Schmutz J."/>
            <person name="Saski C."/>
            <person name="Vermerris W."/>
            <person name="Kresovich S."/>
        </authorList>
    </citation>
    <scope>NUCLEOTIDE SEQUENCE</scope>
</reference>
<feature type="region of interest" description="Disordered" evidence="1">
    <location>
        <begin position="35"/>
        <end position="109"/>
    </location>
</feature>
<name>A0A921UR52_SORBI</name>